<organism evidence="1 2">
    <name type="scientific">Prunus dulcis</name>
    <name type="common">Almond</name>
    <name type="synonym">Amygdalus dulcis</name>
    <dbReference type="NCBI Taxonomy" id="3755"/>
    <lineage>
        <taxon>Eukaryota</taxon>
        <taxon>Viridiplantae</taxon>
        <taxon>Streptophyta</taxon>
        <taxon>Embryophyta</taxon>
        <taxon>Tracheophyta</taxon>
        <taxon>Spermatophyta</taxon>
        <taxon>Magnoliopsida</taxon>
        <taxon>eudicotyledons</taxon>
        <taxon>Gunneridae</taxon>
        <taxon>Pentapetalae</taxon>
        <taxon>rosids</taxon>
        <taxon>fabids</taxon>
        <taxon>Rosales</taxon>
        <taxon>Rosaceae</taxon>
        <taxon>Amygdaloideae</taxon>
        <taxon>Amygdaleae</taxon>
        <taxon>Prunus</taxon>
    </lineage>
</organism>
<sequence>MEKRTAPHVALFYRTLYSEKANGGKKERRNRRKLLGRCPLRVVIIGLSTDIDSPILLKTSQSNQAFWVFNKFGCSAYYMLLYGGCLILA</sequence>
<keyword evidence="2" id="KW-1185">Reference proteome</keyword>
<protein>
    <submittedName>
        <fullName evidence="1">Uncharacterized protein</fullName>
    </submittedName>
</protein>
<dbReference type="Proteomes" id="UP001054821">
    <property type="component" value="Chromosome 1"/>
</dbReference>
<evidence type="ECO:0000313" key="1">
    <source>
        <dbReference type="EMBL" id="KAI5353524.1"/>
    </source>
</evidence>
<dbReference type="EMBL" id="JAJFAZ020000001">
    <property type="protein sequence ID" value="KAI5353524.1"/>
    <property type="molecule type" value="Genomic_DNA"/>
</dbReference>
<reference evidence="1 2" key="1">
    <citation type="journal article" date="2022" name="G3 (Bethesda)">
        <title>Whole-genome sequence and methylome profiling of the almond [Prunus dulcis (Mill.) D.A. Webb] cultivar 'Nonpareil'.</title>
        <authorList>
            <person name="D'Amico-Willman K.M."/>
            <person name="Ouma W.Z."/>
            <person name="Meulia T."/>
            <person name="Sideli G.M."/>
            <person name="Gradziel T.M."/>
            <person name="Fresnedo-Ramirez J."/>
        </authorList>
    </citation>
    <scope>NUCLEOTIDE SEQUENCE [LARGE SCALE GENOMIC DNA]</scope>
    <source>
        <strain evidence="1">Clone GOH B32 T37-40</strain>
    </source>
</reference>
<comment type="caution">
    <text evidence="1">The sequence shown here is derived from an EMBL/GenBank/DDBJ whole genome shotgun (WGS) entry which is preliminary data.</text>
</comment>
<gene>
    <name evidence="1" type="ORF">L3X38_006418</name>
</gene>
<dbReference type="AlphaFoldDB" id="A0AAD5F529"/>
<accession>A0AAD5F529</accession>
<evidence type="ECO:0000313" key="2">
    <source>
        <dbReference type="Proteomes" id="UP001054821"/>
    </source>
</evidence>
<proteinExistence type="predicted"/>
<name>A0AAD5F529_PRUDU</name>